<comment type="cofactor">
    <cofactor evidence="1">
        <name>[3Fe-4S] cluster</name>
        <dbReference type="ChEBI" id="CHEBI:21137"/>
    </cofactor>
</comment>
<evidence type="ECO:0000256" key="8">
    <source>
        <dbReference type="RuleBase" id="RU368020"/>
    </source>
</evidence>
<dbReference type="RefSeq" id="WP_023560198.1">
    <property type="nucleotide sequence ID" value="NC_022657.1"/>
</dbReference>
<evidence type="ECO:0000256" key="5">
    <source>
        <dbReference type="ARBA" id="ARBA00023004"/>
    </source>
</evidence>
<evidence type="ECO:0000256" key="1">
    <source>
        <dbReference type="ARBA" id="ARBA00001927"/>
    </source>
</evidence>
<dbReference type="GO" id="GO:0051538">
    <property type="term" value="F:3 iron, 4 sulfur cluster binding"/>
    <property type="evidence" value="ECO:0007669"/>
    <property type="project" value="UniProtKB-KW"/>
</dbReference>
<dbReference type="Proteomes" id="UP000017746">
    <property type="component" value="Chromosome"/>
</dbReference>
<proteinExistence type="predicted"/>
<evidence type="ECO:0000313" key="11">
    <source>
        <dbReference type="Proteomes" id="UP000017746"/>
    </source>
</evidence>
<accession>U5W7D3</accession>
<sequence length="74" mass="7523">MTTWRLAVDADTCIGSGMCAGIAPALFTLVDGVAAPVVTQVPPDDAAVDAAESCPVEAITIRDTADDHLVAPEL</sequence>
<dbReference type="HOGENOM" id="CLU_139698_6_3_11"/>
<evidence type="ECO:0000256" key="6">
    <source>
        <dbReference type="ARBA" id="ARBA00023014"/>
    </source>
</evidence>
<evidence type="ECO:0000259" key="9">
    <source>
        <dbReference type="PROSITE" id="PS51379"/>
    </source>
</evidence>
<dbReference type="GO" id="GO:0005506">
    <property type="term" value="F:iron ion binding"/>
    <property type="evidence" value="ECO:0007669"/>
    <property type="project" value="UniProtKB-UniRule"/>
</dbReference>
<dbReference type="PANTHER" id="PTHR36923">
    <property type="entry name" value="FERREDOXIN"/>
    <property type="match status" value="1"/>
</dbReference>
<dbReference type="STRING" id="1246995.AFR_28000"/>
<dbReference type="Pfam" id="PF13370">
    <property type="entry name" value="Fer4_13"/>
    <property type="match status" value="1"/>
</dbReference>
<dbReference type="PATRIC" id="fig|1246995.3.peg.5676"/>
<dbReference type="PANTHER" id="PTHR36923:SF3">
    <property type="entry name" value="FERREDOXIN"/>
    <property type="match status" value="1"/>
</dbReference>
<dbReference type="GO" id="GO:0009055">
    <property type="term" value="F:electron transfer activity"/>
    <property type="evidence" value="ECO:0007669"/>
    <property type="project" value="UniProtKB-UniRule"/>
</dbReference>
<keyword evidence="11" id="KW-1185">Reference proteome</keyword>
<keyword evidence="5 8" id="KW-0408">Iron</keyword>
<dbReference type="EMBL" id="CP006272">
    <property type="protein sequence ID" value="AGZ43861.1"/>
    <property type="molecule type" value="Genomic_DNA"/>
</dbReference>
<dbReference type="eggNOG" id="COG1141">
    <property type="taxonomic scope" value="Bacteria"/>
</dbReference>
<dbReference type="InterPro" id="IPR051269">
    <property type="entry name" value="Fe-S_cluster_ET"/>
</dbReference>
<dbReference type="InterPro" id="IPR017896">
    <property type="entry name" value="4Fe4S_Fe-S-bd"/>
</dbReference>
<dbReference type="KEGG" id="afs:AFR_28000"/>
<dbReference type="PROSITE" id="PS51379">
    <property type="entry name" value="4FE4S_FER_2"/>
    <property type="match status" value="1"/>
</dbReference>
<reference evidence="10 11" key="1">
    <citation type="journal article" date="2014" name="J. Biotechnol.">
        <title>Complete genome sequence of the actinobacterium Actinoplanes friuliensis HAG 010964, producer of the lipopeptide antibiotic friulimycin.</title>
        <authorList>
            <person name="Ruckert C."/>
            <person name="Szczepanowski R."/>
            <person name="Albersmeier A."/>
            <person name="Goesmann A."/>
            <person name="Fischer N."/>
            <person name="Steinkamper A."/>
            <person name="Puhler A."/>
            <person name="Biener R."/>
            <person name="Schwartz D."/>
            <person name="Kalinowski J."/>
        </authorList>
    </citation>
    <scope>NUCLEOTIDE SEQUENCE [LARGE SCALE GENOMIC DNA]</scope>
    <source>
        <strain evidence="10 11">DSM 7358</strain>
    </source>
</reference>
<keyword evidence="6 8" id="KW-0411">Iron-sulfur</keyword>
<dbReference type="SUPFAM" id="SSF54862">
    <property type="entry name" value="4Fe-4S ferredoxins"/>
    <property type="match status" value="1"/>
</dbReference>
<organism evidence="10 11">
    <name type="scientific">Actinoplanes friuliensis DSM 7358</name>
    <dbReference type="NCBI Taxonomy" id="1246995"/>
    <lineage>
        <taxon>Bacteria</taxon>
        <taxon>Bacillati</taxon>
        <taxon>Actinomycetota</taxon>
        <taxon>Actinomycetes</taxon>
        <taxon>Micromonosporales</taxon>
        <taxon>Micromonosporaceae</taxon>
        <taxon>Actinoplanes</taxon>
    </lineage>
</organism>
<keyword evidence="2 8" id="KW-0813">Transport</keyword>
<dbReference type="PRINTS" id="PR00352">
    <property type="entry name" value="3FE4SFRDOXIN"/>
</dbReference>
<dbReference type="InterPro" id="IPR001080">
    <property type="entry name" value="3Fe4S_ferredoxin"/>
</dbReference>
<protein>
    <recommendedName>
        <fullName evidence="8">Ferredoxin</fullName>
    </recommendedName>
</protein>
<dbReference type="Gene3D" id="3.30.70.20">
    <property type="match status" value="1"/>
</dbReference>
<evidence type="ECO:0000313" key="10">
    <source>
        <dbReference type="EMBL" id="AGZ43861.1"/>
    </source>
</evidence>
<dbReference type="AlphaFoldDB" id="U5W7D3"/>
<evidence type="ECO:0000256" key="2">
    <source>
        <dbReference type="ARBA" id="ARBA00022448"/>
    </source>
</evidence>
<keyword evidence="7" id="KW-0003">3Fe-4S</keyword>
<dbReference type="OrthoDB" id="4557285at2"/>
<evidence type="ECO:0000256" key="3">
    <source>
        <dbReference type="ARBA" id="ARBA00022723"/>
    </source>
</evidence>
<feature type="domain" description="4Fe-4S ferredoxin-type" evidence="9">
    <location>
        <begin position="4"/>
        <end position="32"/>
    </location>
</feature>
<evidence type="ECO:0000256" key="7">
    <source>
        <dbReference type="ARBA" id="ARBA00023291"/>
    </source>
</evidence>
<gene>
    <name evidence="10" type="ORF">AFR_28000</name>
</gene>
<evidence type="ECO:0000256" key="4">
    <source>
        <dbReference type="ARBA" id="ARBA00022982"/>
    </source>
</evidence>
<comment type="function">
    <text evidence="8">Ferredoxins are iron-sulfur proteins that transfer electrons in a wide variety of metabolic reactions.</text>
</comment>
<keyword evidence="4 8" id="KW-0249">Electron transport</keyword>
<name>U5W7D3_9ACTN</name>
<keyword evidence="3 8" id="KW-0479">Metal-binding</keyword>